<dbReference type="CDD" id="cd01252">
    <property type="entry name" value="PH_GRP1-like"/>
    <property type="match status" value="1"/>
</dbReference>
<dbReference type="CDD" id="cd00171">
    <property type="entry name" value="Sec7"/>
    <property type="match status" value="1"/>
</dbReference>
<dbReference type="SUPFAM" id="SSF50729">
    <property type="entry name" value="PH domain-like"/>
    <property type="match status" value="1"/>
</dbReference>
<dbReference type="SMART" id="SM00233">
    <property type="entry name" value="PH"/>
    <property type="match status" value="1"/>
</dbReference>
<organism evidence="4 5">
    <name type="scientific">Leptobrachium leishanense</name>
    <name type="common">Leishan spiny toad</name>
    <dbReference type="NCBI Taxonomy" id="445787"/>
    <lineage>
        <taxon>Eukaryota</taxon>
        <taxon>Metazoa</taxon>
        <taxon>Chordata</taxon>
        <taxon>Craniata</taxon>
        <taxon>Vertebrata</taxon>
        <taxon>Euteleostomi</taxon>
        <taxon>Amphibia</taxon>
        <taxon>Batrachia</taxon>
        <taxon>Anura</taxon>
        <taxon>Pelobatoidea</taxon>
        <taxon>Megophryidae</taxon>
        <taxon>Leptobrachium</taxon>
    </lineage>
</organism>
<dbReference type="FunFam" id="2.30.29.30:FF:000286">
    <property type="entry name" value="PH-protein kinase domain containing protein"/>
    <property type="match status" value="1"/>
</dbReference>
<protein>
    <submittedName>
        <fullName evidence="4">Cytohesin 4</fullName>
    </submittedName>
</protein>
<reference evidence="4" key="1">
    <citation type="submission" date="2025-08" db="UniProtKB">
        <authorList>
            <consortium name="Ensembl"/>
        </authorList>
    </citation>
    <scope>IDENTIFICATION</scope>
</reference>
<evidence type="ECO:0000313" key="5">
    <source>
        <dbReference type="Proteomes" id="UP000694569"/>
    </source>
</evidence>
<sequence>MGSTDKERCVVQTQKSCRGETERDVQFIMENCDRGTYISKVPVPKIQNAQASREELLESIKNLQNEITEIVADIDDFERLEQTRKIQKENELYRASRKFNMDPEKGIQLLVEKKFLEKDPQQIARFLFQEIGLSKAAIGDYLGQMDPLNIKVLQAFVDCHDFTKLGLVEALRQFLARFRLPGEAQKIDRMMETFSANYCKCNPEIFKSTDSCYIVSFSLIILNTALHNPSVKDKPDLQQFTSVHKGIHAGGDLPTELLIEMYESLKKEAFQIPEEEDAWERTQAFHKPQHEGWLLKLGGRVKTWKKRWFILKDNCLYYFECTTDKEPLGIIPLENLSVIIAEDPKKPHCFDLHARGQTIKACKTHGDGRMVQGKHQSYRLSAQSQEERECWMQSLKSSISWDPFYDIVSIQKRITAIKKSH</sequence>
<dbReference type="Pfam" id="PF00169">
    <property type="entry name" value="PH"/>
    <property type="match status" value="1"/>
</dbReference>
<feature type="domain" description="PH" evidence="2">
    <location>
        <begin position="287"/>
        <end position="400"/>
    </location>
</feature>
<keyword evidence="1" id="KW-0175">Coiled coil</keyword>
<dbReference type="Ensembl" id="ENSLLET00000042750.1">
    <property type="protein sequence ID" value="ENSLLEP00000041094.1"/>
    <property type="gene ID" value="ENSLLEG00000026146.1"/>
</dbReference>
<evidence type="ECO:0000313" key="4">
    <source>
        <dbReference type="Ensembl" id="ENSLLEP00000041094.1"/>
    </source>
</evidence>
<dbReference type="SUPFAM" id="SSF48425">
    <property type="entry name" value="Sec7 domain"/>
    <property type="match status" value="1"/>
</dbReference>
<dbReference type="Gene3D" id="1.10.1000.11">
    <property type="entry name" value="Arf Nucleotide-binding Site Opener,domain 2"/>
    <property type="match status" value="1"/>
</dbReference>
<dbReference type="InterPro" id="IPR001849">
    <property type="entry name" value="PH_domain"/>
</dbReference>
<dbReference type="FunFam" id="1.10.1000.11:FF:000002">
    <property type="entry name" value="Cytohesin 1"/>
    <property type="match status" value="1"/>
</dbReference>
<evidence type="ECO:0000256" key="1">
    <source>
        <dbReference type="SAM" id="Coils"/>
    </source>
</evidence>
<dbReference type="InterPro" id="IPR011993">
    <property type="entry name" value="PH-like_dom_sf"/>
</dbReference>
<dbReference type="GO" id="GO:0032012">
    <property type="term" value="P:regulation of ARF protein signal transduction"/>
    <property type="evidence" value="ECO:0007669"/>
    <property type="project" value="InterPro"/>
</dbReference>
<dbReference type="Gene3D" id="1.10.220.20">
    <property type="match status" value="1"/>
</dbReference>
<accession>A0A8C5QQB1</accession>
<dbReference type="PROSITE" id="PS50003">
    <property type="entry name" value="PH_DOMAIN"/>
    <property type="match status" value="1"/>
</dbReference>
<dbReference type="AlphaFoldDB" id="A0A8C5QQB1"/>
<proteinExistence type="predicted"/>
<keyword evidence="5" id="KW-1185">Reference proteome</keyword>
<dbReference type="Gene3D" id="2.30.29.30">
    <property type="entry name" value="Pleckstrin-homology domain (PH domain)/Phosphotyrosine-binding domain (PTB)"/>
    <property type="match status" value="1"/>
</dbReference>
<dbReference type="InterPro" id="IPR000904">
    <property type="entry name" value="Sec7_dom"/>
</dbReference>
<dbReference type="Pfam" id="PF01369">
    <property type="entry name" value="Sec7"/>
    <property type="match status" value="1"/>
</dbReference>
<dbReference type="GeneTree" id="ENSGT00940000160865"/>
<dbReference type="InterPro" id="IPR035999">
    <property type="entry name" value="Sec7_dom_sf"/>
</dbReference>
<dbReference type="GO" id="GO:0005085">
    <property type="term" value="F:guanyl-nucleotide exchange factor activity"/>
    <property type="evidence" value="ECO:0007669"/>
    <property type="project" value="InterPro"/>
</dbReference>
<dbReference type="Proteomes" id="UP000694569">
    <property type="component" value="Unplaced"/>
</dbReference>
<gene>
    <name evidence="4" type="primary">CYTH4</name>
</gene>
<evidence type="ECO:0000259" key="2">
    <source>
        <dbReference type="PROSITE" id="PS50003"/>
    </source>
</evidence>
<name>A0A8C5QQB1_9ANUR</name>
<dbReference type="SMART" id="SM00222">
    <property type="entry name" value="Sec7"/>
    <property type="match status" value="1"/>
</dbReference>
<dbReference type="PANTHER" id="PTHR10663">
    <property type="entry name" value="GUANYL-NUCLEOTIDE EXCHANGE FACTOR"/>
    <property type="match status" value="1"/>
</dbReference>
<dbReference type="PROSITE" id="PS50190">
    <property type="entry name" value="SEC7"/>
    <property type="match status" value="1"/>
</dbReference>
<dbReference type="OrthoDB" id="430364at2759"/>
<feature type="coiled-coil region" evidence="1">
    <location>
        <begin position="46"/>
        <end position="80"/>
    </location>
</feature>
<dbReference type="PANTHER" id="PTHR10663:SF323">
    <property type="entry name" value="CYTOHESIN-4"/>
    <property type="match status" value="1"/>
</dbReference>
<feature type="domain" description="SEC7" evidence="3">
    <location>
        <begin position="81"/>
        <end position="268"/>
    </location>
</feature>
<reference evidence="4" key="2">
    <citation type="submission" date="2025-09" db="UniProtKB">
        <authorList>
            <consortium name="Ensembl"/>
        </authorList>
    </citation>
    <scope>IDENTIFICATION</scope>
</reference>
<dbReference type="InterPro" id="IPR023394">
    <property type="entry name" value="Sec7_C_sf"/>
</dbReference>
<evidence type="ECO:0000259" key="3">
    <source>
        <dbReference type="PROSITE" id="PS50190"/>
    </source>
</evidence>